<name>A0A9N8S3F1_9BURK</name>
<sequence length="77" mass="8394">MLDLFGQVVISYDDLLVWVSAVAPGYAGSPTRLSFYIERWDVASKVRAAKLAGTFDSTIESARAQRASLARRLGFPG</sequence>
<organism evidence="1 2">
    <name type="scientific">Paraburkholderia saeva</name>
    <dbReference type="NCBI Taxonomy" id="2777537"/>
    <lineage>
        <taxon>Bacteria</taxon>
        <taxon>Pseudomonadati</taxon>
        <taxon>Pseudomonadota</taxon>
        <taxon>Betaproteobacteria</taxon>
        <taxon>Burkholderiales</taxon>
        <taxon>Burkholderiaceae</taxon>
        <taxon>Paraburkholderia</taxon>
    </lineage>
</organism>
<dbReference type="AlphaFoldDB" id="A0A9N8S3F1"/>
<dbReference type="EMBL" id="CAJQZC010000022">
    <property type="protein sequence ID" value="CAG4928205.1"/>
    <property type="molecule type" value="Genomic_DNA"/>
</dbReference>
<protein>
    <submittedName>
        <fullName evidence="1">Uncharacterized protein</fullName>
    </submittedName>
</protein>
<dbReference type="RefSeq" id="WP_228883972.1">
    <property type="nucleotide sequence ID" value="NZ_CAJQZC010000022.1"/>
</dbReference>
<proteinExistence type="predicted"/>
<comment type="caution">
    <text evidence="1">The sequence shown here is derived from an EMBL/GenBank/DDBJ whole genome shotgun (WGS) entry which is preliminary data.</text>
</comment>
<evidence type="ECO:0000313" key="2">
    <source>
        <dbReference type="Proteomes" id="UP000789704"/>
    </source>
</evidence>
<evidence type="ECO:0000313" key="1">
    <source>
        <dbReference type="EMBL" id="CAG4928205.1"/>
    </source>
</evidence>
<gene>
    <name evidence="1" type="ORF">LMG31841_05787</name>
</gene>
<reference evidence="1" key="1">
    <citation type="submission" date="2021-04" db="EMBL/GenBank/DDBJ databases">
        <authorList>
            <person name="Vanwijnsberghe S."/>
        </authorList>
    </citation>
    <scope>NUCLEOTIDE SEQUENCE</scope>
    <source>
        <strain evidence="1">LMG 31841</strain>
    </source>
</reference>
<accession>A0A9N8S3F1</accession>
<keyword evidence="2" id="KW-1185">Reference proteome</keyword>
<dbReference type="Proteomes" id="UP000789704">
    <property type="component" value="Unassembled WGS sequence"/>
</dbReference>